<dbReference type="SUPFAM" id="SSF55424">
    <property type="entry name" value="FAD/NAD-linked reductases, dimerisation (C-terminal) domain"/>
    <property type="match status" value="1"/>
</dbReference>
<keyword evidence="4 11" id="KW-0285">Flavoprotein</keyword>
<keyword evidence="16" id="KW-1185">Reference proteome</keyword>
<dbReference type="Proteomes" id="UP001350748">
    <property type="component" value="Unassembled WGS sequence"/>
</dbReference>
<evidence type="ECO:0000256" key="5">
    <source>
        <dbReference type="ARBA" id="ARBA00022827"/>
    </source>
</evidence>
<dbReference type="InterPro" id="IPR046952">
    <property type="entry name" value="GSHR/TRXR-like"/>
</dbReference>
<dbReference type="PRINTS" id="PR00368">
    <property type="entry name" value="FADPNR"/>
</dbReference>
<comment type="function">
    <text evidence="12">Catalyzes the reduction of glutathione disulfide (GSSG) to reduced glutathione (GSH).</text>
</comment>
<organism evidence="15 16">
    <name type="scientific">Methylocystis borbori</name>
    <dbReference type="NCBI Taxonomy" id="3118750"/>
    <lineage>
        <taxon>Bacteria</taxon>
        <taxon>Pseudomonadati</taxon>
        <taxon>Pseudomonadota</taxon>
        <taxon>Alphaproteobacteria</taxon>
        <taxon>Hyphomicrobiales</taxon>
        <taxon>Methylocystaceae</taxon>
        <taxon>Methylocystis</taxon>
    </lineage>
</organism>
<dbReference type="InterPro" id="IPR012999">
    <property type="entry name" value="Pyr_OxRdtase_I_AS"/>
</dbReference>
<evidence type="ECO:0000259" key="13">
    <source>
        <dbReference type="Pfam" id="PF02852"/>
    </source>
</evidence>
<sequence length="457" mass="48904">MTFDYDLIVIGAGSGGVRAARVAASHGAKVAIAEEFRVGGTCVIRGCVPKKLYVLASRFRDEFEDAAGFGWRARDISFDWPTLVAAKEKEISRLSGLYVETLANAGVELIRARATVAGPNDVRFSDGRTARARYLLVATGGAPVLAPHIPGIEFGISSNEIFDLPKFPQRLLIVGAGYIAVEFACVFARLGAQTHLAYRADLPLRGFDEDLRGRLADALKSAGVVHRPGALPTRVVKCAHGLEVEMSDGAPLTVDCLLIATGRRPLTQNLGLEAAGVALRENGAVAVDAHSRSNVESIYAVGDVTDRINLTPVAIREGQAFADTVFGAAPTSVDYDYTPSAVFTTPEIGTVGLTEAEAIARYGALDIYETQFRPMRATLSGRVERVYMKLVVDGESQRVVGAHIFGPEAGEMAQLIAIALRMGATKRDFDATMAVHPTMAEELVTLRAPARRHAPKD</sequence>
<feature type="domain" description="Pyridine nucleotide-disulphide oxidoreductase dimerisation" evidence="13">
    <location>
        <begin position="338"/>
        <end position="446"/>
    </location>
</feature>
<evidence type="ECO:0000256" key="9">
    <source>
        <dbReference type="ARBA" id="ARBA00023284"/>
    </source>
</evidence>
<comment type="cofactor">
    <cofactor evidence="1 12">
        <name>FAD</name>
        <dbReference type="ChEBI" id="CHEBI:57692"/>
    </cofactor>
</comment>
<evidence type="ECO:0000256" key="12">
    <source>
        <dbReference type="RuleBase" id="RU365040"/>
    </source>
</evidence>
<dbReference type="InterPro" id="IPR036188">
    <property type="entry name" value="FAD/NAD-bd_sf"/>
</dbReference>
<dbReference type="EMBL" id="JAZHYN010000009">
    <property type="protein sequence ID" value="MEF3365839.1"/>
    <property type="molecule type" value="Genomic_DNA"/>
</dbReference>
<comment type="caution">
    <text evidence="15">The sequence shown here is derived from an EMBL/GenBank/DDBJ whole genome shotgun (WGS) entry which is preliminary data.</text>
</comment>
<comment type="similarity">
    <text evidence="2 11">Belongs to the class-I pyridine nucleotide-disulfide oxidoreductase family.</text>
</comment>
<dbReference type="SUPFAM" id="SSF51905">
    <property type="entry name" value="FAD/NAD(P)-binding domain"/>
    <property type="match status" value="1"/>
</dbReference>
<keyword evidence="5 11" id="KW-0274">FAD</keyword>
<reference evidence="15 16" key="1">
    <citation type="submission" date="2024-02" db="EMBL/GenBank/DDBJ databases">
        <authorList>
            <person name="Grouzdev D."/>
        </authorList>
    </citation>
    <scope>NUCLEOTIDE SEQUENCE [LARGE SCALE GENOMIC DNA]</scope>
    <source>
        <strain evidence="15 16">9N</strain>
    </source>
</reference>
<evidence type="ECO:0000256" key="3">
    <source>
        <dbReference type="ARBA" id="ARBA00011738"/>
    </source>
</evidence>
<evidence type="ECO:0000256" key="7">
    <source>
        <dbReference type="ARBA" id="ARBA00023002"/>
    </source>
</evidence>
<evidence type="ECO:0000256" key="11">
    <source>
        <dbReference type="RuleBase" id="RU003691"/>
    </source>
</evidence>
<evidence type="ECO:0000313" key="15">
    <source>
        <dbReference type="EMBL" id="MEF3365839.1"/>
    </source>
</evidence>
<gene>
    <name evidence="15" type="primary">gor</name>
    <name evidence="15" type="ORF">V3H18_04750</name>
</gene>
<dbReference type="Pfam" id="PF02852">
    <property type="entry name" value="Pyr_redox_dim"/>
    <property type="match status" value="1"/>
</dbReference>
<keyword evidence="7 11" id="KW-0560">Oxidoreductase</keyword>
<proteinExistence type="inferred from homology"/>
<evidence type="ECO:0000256" key="6">
    <source>
        <dbReference type="ARBA" id="ARBA00022857"/>
    </source>
</evidence>
<dbReference type="Pfam" id="PF07992">
    <property type="entry name" value="Pyr_redox_2"/>
    <property type="match status" value="1"/>
</dbReference>
<protein>
    <recommendedName>
        <fullName evidence="12">Glutathione reductase</fullName>
        <shortName evidence="12">GRase</shortName>
        <ecNumber evidence="12">1.8.1.7</ecNumber>
    </recommendedName>
</protein>
<dbReference type="NCBIfam" id="NF004776">
    <property type="entry name" value="PRK06116.1"/>
    <property type="match status" value="1"/>
</dbReference>
<evidence type="ECO:0000256" key="4">
    <source>
        <dbReference type="ARBA" id="ARBA00022630"/>
    </source>
</evidence>
<evidence type="ECO:0000259" key="14">
    <source>
        <dbReference type="Pfam" id="PF07992"/>
    </source>
</evidence>
<dbReference type="RefSeq" id="WP_332080775.1">
    <property type="nucleotide sequence ID" value="NZ_JAZHYN010000009.1"/>
</dbReference>
<keyword evidence="8" id="KW-1015">Disulfide bond</keyword>
<evidence type="ECO:0000256" key="1">
    <source>
        <dbReference type="ARBA" id="ARBA00001974"/>
    </source>
</evidence>
<feature type="domain" description="FAD/NAD(P)-binding" evidence="14">
    <location>
        <begin position="5"/>
        <end position="318"/>
    </location>
</feature>
<dbReference type="InterPro" id="IPR016156">
    <property type="entry name" value="FAD/NAD-linked_Rdtase_dimer_sf"/>
</dbReference>
<dbReference type="GO" id="GO:0004362">
    <property type="term" value="F:glutathione-disulfide reductase (NADPH) activity"/>
    <property type="evidence" value="ECO:0007669"/>
    <property type="project" value="UniProtKB-EC"/>
</dbReference>
<dbReference type="PRINTS" id="PR00411">
    <property type="entry name" value="PNDRDTASEI"/>
</dbReference>
<dbReference type="InterPro" id="IPR001100">
    <property type="entry name" value="Pyr_nuc-diS_OxRdtase"/>
</dbReference>
<dbReference type="InterPro" id="IPR004099">
    <property type="entry name" value="Pyr_nucl-diS_OxRdtase_dimer"/>
</dbReference>
<accession>A0ABU7XEN0</accession>
<dbReference type="NCBIfam" id="TIGR01424">
    <property type="entry name" value="gluta_reduc_2"/>
    <property type="match status" value="1"/>
</dbReference>
<dbReference type="Gene3D" id="3.30.390.30">
    <property type="match status" value="1"/>
</dbReference>
<evidence type="ECO:0000256" key="2">
    <source>
        <dbReference type="ARBA" id="ARBA00007532"/>
    </source>
</evidence>
<dbReference type="InterPro" id="IPR023753">
    <property type="entry name" value="FAD/NAD-binding_dom"/>
</dbReference>
<dbReference type="Gene3D" id="3.50.50.60">
    <property type="entry name" value="FAD/NAD(P)-binding domain"/>
    <property type="match status" value="2"/>
</dbReference>
<comment type="subunit">
    <text evidence="3">Homodimer.</text>
</comment>
<dbReference type="InterPro" id="IPR006324">
    <property type="entry name" value="GSHR"/>
</dbReference>
<dbReference type="PIRSF" id="PIRSF000350">
    <property type="entry name" value="Mercury_reductase_MerA"/>
    <property type="match status" value="1"/>
</dbReference>
<keyword evidence="6 12" id="KW-0521">NADP</keyword>
<evidence type="ECO:0000256" key="10">
    <source>
        <dbReference type="ARBA" id="ARBA00049142"/>
    </source>
</evidence>
<evidence type="ECO:0000256" key="8">
    <source>
        <dbReference type="ARBA" id="ARBA00023157"/>
    </source>
</evidence>
<evidence type="ECO:0000313" key="16">
    <source>
        <dbReference type="Proteomes" id="UP001350748"/>
    </source>
</evidence>
<dbReference type="EC" id="1.8.1.7" evidence="12"/>
<comment type="catalytic activity">
    <reaction evidence="10 12">
        <text>2 glutathione + NADP(+) = glutathione disulfide + NADPH + H(+)</text>
        <dbReference type="Rhea" id="RHEA:11740"/>
        <dbReference type="ChEBI" id="CHEBI:15378"/>
        <dbReference type="ChEBI" id="CHEBI:57783"/>
        <dbReference type="ChEBI" id="CHEBI:57925"/>
        <dbReference type="ChEBI" id="CHEBI:58297"/>
        <dbReference type="ChEBI" id="CHEBI:58349"/>
        <dbReference type="EC" id="1.8.1.7"/>
    </reaction>
</comment>
<dbReference type="PANTHER" id="PTHR42737:SF2">
    <property type="entry name" value="GLUTATHIONE REDUCTASE"/>
    <property type="match status" value="1"/>
</dbReference>
<dbReference type="PANTHER" id="PTHR42737">
    <property type="entry name" value="GLUTATHIONE REDUCTASE"/>
    <property type="match status" value="1"/>
</dbReference>
<name>A0ABU7XEN0_9HYPH</name>
<dbReference type="PROSITE" id="PS00076">
    <property type="entry name" value="PYRIDINE_REDOX_1"/>
    <property type="match status" value="1"/>
</dbReference>
<keyword evidence="9 11" id="KW-0676">Redox-active center</keyword>